<dbReference type="Proteomes" id="UP000284242">
    <property type="component" value="Unassembled WGS sequence"/>
</dbReference>
<comment type="caution">
    <text evidence="2">The sequence shown here is derived from an EMBL/GenBank/DDBJ whole genome shotgun (WGS) entry which is preliminary data.</text>
</comment>
<dbReference type="AlphaFoldDB" id="A0A412KMB8"/>
<evidence type="ECO:0000313" key="2">
    <source>
        <dbReference type="EMBL" id="RGS69680.1"/>
    </source>
</evidence>
<name>A0A412KMB8_9FIRM</name>
<protein>
    <recommendedName>
        <fullName evidence="1">RadC-like JAB domain-containing protein</fullName>
    </recommendedName>
</protein>
<proteinExistence type="predicted"/>
<sequence>MEPSREDIAITNCMQQLCMLAGVPVVDHIIIGQSDFYYTRFRRHE</sequence>
<reference evidence="2 3" key="1">
    <citation type="submission" date="2018-08" db="EMBL/GenBank/DDBJ databases">
        <title>A genome reference for cultivated species of the human gut microbiota.</title>
        <authorList>
            <person name="Zou Y."/>
            <person name="Xue W."/>
            <person name="Luo G."/>
        </authorList>
    </citation>
    <scope>NUCLEOTIDE SEQUENCE [LARGE SCALE GENOMIC DNA]</scope>
    <source>
        <strain evidence="2 3">AF21-24</strain>
    </source>
</reference>
<evidence type="ECO:0000259" key="1">
    <source>
        <dbReference type="Pfam" id="PF04002"/>
    </source>
</evidence>
<dbReference type="Pfam" id="PF04002">
    <property type="entry name" value="RadC"/>
    <property type="match status" value="1"/>
</dbReference>
<feature type="domain" description="RadC-like JAB" evidence="1">
    <location>
        <begin position="2"/>
        <end position="38"/>
    </location>
</feature>
<evidence type="ECO:0000313" key="3">
    <source>
        <dbReference type="Proteomes" id="UP000284242"/>
    </source>
</evidence>
<organism evidence="2 3">
    <name type="scientific">Blautia obeum</name>
    <dbReference type="NCBI Taxonomy" id="40520"/>
    <lineage>
        <taxon>Bacteria</taxon>
        <taxon>Bacillati</taxon>
        <taxon>Bacillota</taxon>
        <taxon>Clostridia</taxon>
        <taxon>Lachnospirales</taxon>
        <taxon>Lachnospiraceae</taxon>
        <taxon>Blautia</taxon>
    </lineage>
</organism>
<accession>A0A412KMB8</accession>
<gene>
    <name evidence="2" type="ORF">DWX77_14515</name>
</gene>
<dbReference type="InterPro" id="IPR025657">
    <property type="entry name" value="RadC_JAB"/>
</dbReference>
<dbReference type="EMBL" id="QRVV01000069">
    <property type="protein sequence ID" value="RGS69680.1"/>
    <property type="molecule type" value="Genomic_DNA"/>
</dbReference>
<dbReference type="Gene3D" id="3.40.140.10">
    <property type="entry name" value="Cytidine Deaminase, domain 2"/>
    <property type="match status" value="1"/>
</dbReference>